<dbReference type="OrthoDB" id="10516061at2759"/>
<reference evidence="4" key="2">
    <citation type="submission" date="2024-04" db="EMBL/GenBank/DDBJ databases">
        <authorList>
            <person name="Chen Y."/>
            <person name="Shah S."/>
            <person name="Dougan E. K."/>
            <person name="Thang M."/>
            <person name="Chan C."/>
        </authorList>
    </citation>
    <scope>NUCLEOTIDE SEQUENCE [LARGE SCALE GENOMIC DNA]</scope>
</reference>
<dbReference type="Proteomes" id="UP001152797">
    <property type="component" value="Unassembled WGS sequence"/>
</dbReference>
<dbReference type="AlphaFoldDB" id="A0A9P1CCB4"/>
<evidence type="ECO:0000313" key="4">
    <source>
        <dbReference type="EMBL" id="CAL1142379.1"/>
    </source>
</evidence>
<evidence type="ECO:0000256" key="2">
    <source>
        <dbReference type="SAM" id="Phobius"/>
    </source>
</evidence>
<evidence type="ECO:0000313" key="6">
    <source>
        <dbReference type="Proteomes" id="UP001152797"/>
    </source>
</evidence>
<feature type="transmembrane region" description="Helical" evidence="2">
    <location>
        <begin position="112"/>
        <end position="132"/>
    </location>
</feature>
<name>A0A9P1CCB4_9DINO</name>
<gene>
    <name evidence="3" type="ORF">C1SCF055_LOCUS16109</name>
</gene>
<evidence type="ECO:0000313" key="5">
    <source>
        <dbReference type="EMBL" id="CAL4776316.1"/>
    </source>
</evidence>
<keyword evidence="2" id="KW-1133">Transmembrane helix</keyword>
<keyword evidence="2" id="KW-0812">Transmembrane</keyword>
<comment type="caution">
    <text evidence="3">The sequence shown here is derived from an EMBL/GenBank/DDBJ whole genome shotgun (WGS) entry which is preliminary data.</text>
</comment>
<feature type="compositionally biased region" description="Basic and acidic residues" evidence="1">
    <location>
        <begin position="484"/>
        <end position="509"/>
    </location>
</feature>
<keyword evidence="6" id="KW-1185">Reference proteome</keyword>
<evidence type="ECO:0000256" key="1">
    <source>
        <dbReference type="SAM" id="MobiDB-lite"/>
    </source>
</evidence>
<dbReference type="EMBL" id="CAMXCT010001324">
    <property type="protein sequence ID" value="CAI3989004.1"/>
    <property type="molecule type" value="Genomic_DNA"/>
</dbReference>
<protein>
    <submittedName>
        <fullName evidence="5">RRM domain-containing protein</fullName>
    </submittedName>
</protein>
<feature type="region of interest" description="Disordered" evidence="1">
    <location>
        <begin position="415"/>
        <end position="520"/>
    </location>
</feature>
<feature type="compositionally biased region" description="Basic and acidic residues" evidence="1">
    <location>
        <begin position="628"/>
        <end position="637"/>
    </location>
</feature>
<reference evidence="3" key="1">
    <citation type="submission" date="2022-10" db="EMBL/GenBank/DDBJ databases">
        <authorList>
            <person name="Chen Y."/>
            <person name="Dougan E. K."/>
            <person name="Chan C."/>
            <person name="Rhodes N."/>
            <person name="Thang M."/>
        </authorList>
    </citation>
    <scope>NUCLEOTIDE SEQUENCE</scope>
</reference>
<feature type="region of interest" description="Disordered" evidence="1">
    <location>
        <begin position="585"/>
        <end position="688"/>
    </location>
</feature>
<sequence length="688" mass="75816">MAERSERSASNRVVIGTTVLQIFEGLVQYRLWVALLCLAGTCFSPQVEVKLLPEQSGVQLLQPDTFEPLTRASVLAHLRATGGAAVLRRDQVAQVAQVADGQTSERAPQRWALAKLLLASLVVLALVAYASVGPLCGQQAESESHGLSAREWPVGDSFLDKELSESKVNLVAAEQDHRLICTLRACADPIPTIKLGESSMEVQTAKLSQSLYRPSTWSESEIKAFHQDIGGDASQITGCILLHQRQGLQSRAAIVKYISHVAALQALQLCKGSSVNMEVRFAERNEKGAGGKGKWQGHNKDGAVPVYIGLRVRNHANGHCGEVVACRGRTPGTFRVLSDNGQEWEWEVKRFVTEDGWPLQDVQQIPATIGMRIRCWMDNRTGRIAYIHNDWPQRIWVEFDDGEENEKDVTWFVCEQGGTPVGPGLTEKEWRHAKSGKSSPPPAPRSDYNPRWDYNQQWSNSKGRQDWSFPSKGRPQDMRPPVRSKPDRWEWEDRKGRSAPWSDKERGKGPDVSGGSDLEDAALREVVDQLLDESNHGRVWITNWPGRYQSKLGQLREFLEQHPDKFTVIPQGGRRYTVAFADRNAAAKSKAAKEKGGKGKAAPKKLEWKRTEKQDGDGDTAGGTASEKPSRSVRRSDEEDPDATAFDAEGAEGEAGEALDAADGAEGMEGEGAAEGAGDEEEKEKVDA</sequence>
<keyword evidence="2" id="KW-0472">Membrane</keyword>
<proteinExistence type="predicted"/>
<accession>A0A9P1CCB4</accession>
<organism evidence="3">
    <name type="scientific">Cladocopium goreaui</name>
    <dbReference type="NCBI Taxonomy" id="2562237"/>
    <lineage>
        <taxon>Eukaryota</taxon>
        <taxon>Sar</taxon>
        <taxon>Alveolata</taxon>
        <taxon>Dinophyceae</taxon>
        <taxon>Suessiales</taxon>
        <taxon>Symbiodiniaceae</taxon>
        <taxon>Cladocopium</taxon>
    </lineage>
</organism>
<evidence type="ECO:0000313" key="3">
    <source>
        <dbReference type="EMBL" id="CAI3989004.1"/>
    </source>
</evidence>
<feature type="compositionally biased region" description="Basic and acidic residues" evidence="1">
    <location>
        <begin position="604"/>
        <end position="616"/>
    </location>
</feature>
<dbReference type="EMBL" id="CAMXCT030001324">
    <property type="protein sequence ID" value="CAL4776316.1"/>
    <property type="molecule type" value="Genomic_DNA"/>
</dbReference>
<dbReference type="EMBL" id="CAMXCT020001324">
    <property type="protein sequence ID" value="CAL1142379.1"/>
    <property type="molecule type" value="Genomic_DNA"/>
</dbReference>